<dbReference type="EMBL" id="JAXIOK010000015">
    <property type="protein sequence ID" value="KAK4753693.1"/>
    <property type="molecule type" value="Genomic_DNA"/>
</dbReference>
<protein>
    <recommendedName>
        <fullName evidence="6">Transducin/WD40 repeat-like superfamily protein</fullName>
    </recommendedName>
</protein>
<dbReference type="SMART" id="SM00320">
    <property type="entry name" value="WD40"/>
    <property type="match status" value="3"/>
</dbReference>
<feature type="region of interest" description="Disordered" evidence="3">
    <location>
        <begin position="18"/>
        <end position="42"/>
    </location>
</feature>
<evidence type="ECO:0000256" key="3">
    <source>
        <dbReference type="SAM" id="MobiDB-lite"/>
    </source>
</evidence>
<dbReference type="PANTHER" id="PTHR19857:SF21">
    <property type="entry name" value="ANAPHASE-PROMOTING COMPLEX SUBUNIT 4 WD40 DOMAIN-CONTAINING PROTEIN"/>
    <property type="match status" value="1"/>
</dbReference>
<evidence type="ECO:0000313" key="4">
    <source>
        <dbReference type="EMBL" id="KAK4753693.1"/>
    </source>
</evidence>
<comment type="caution">
    <text evidence="4">The sequence shown here is derived from an EMBL/GenBank/DDBJ whole genome shotgun (WGS) entry which is preliminary data.</text>
</comment>
<evidence type="ECO:0000313" key="5">
    <source>
        <dbReference type="Proteomes" id="UP001345219"/>
    </source>
</evidence>
<proteinExistence type="predicted"/>
<dbReference type="AlphaFoldDB" id="A0AAN7PU21"/>
<gene>
    <name evidence="4" type="ORF">SAY87_001797</name>
</gene>
<keyword evidence="5" id="KW-1185">Reference proteome</keyword>
<sequence length="514" mass="56722">MAGKLWRIPIHTRALTNTRRKQRNVNGEVLGSSKSLDRPSQTRQKVATLLQCSRVSRFTDSEWGGWRRDTVELEGRLGQNYRHDMAGLLMKSYSEIGSFAHLYHNHGHPCQTHIDTIVHSPLVDSSKYGISGLEFDNKGYYLASVSKSGCLTIHDFETLYCLSNNASSSSSPQCSTEIENKHIMHLSLNKQLDVVRWNITNQDEVGCASTKGGGILIFDIGYISSEPVEILRAKYTVTDHGSGRLGAFSDILFSSNDSSKVLAADTNGWISIWDRRTGIFPCLNLTTISHDFLNSIQIDSEDQTVFGAGVNGMIYIWDLRGGRTSVGFCSNREISNPPFTALKLASEFDKIGSLKAQSEIAPSEIHSILLDPSCPHQLAFHLDDGWSGVLDLYNLSVTHLHCPPPPWLSGASSPVYHRRKASWLLSYSIYVVGSATENGIYLLDFFPDATSPSHVDFDENRNDQRGCRQNSFLPLSEGITLCATHPLNGTIIAGTKDASLLVLSQKSMASADDC</sequence>
<dbReference type="Gene3D" id="2.130.10.10">
    <property type="entry name" value="YVTN repeat-like/Quinoprotein amine dehydrogenase"/>
    <property type="match status" value="1"/>
</dbReference>
<dbReference type="InterPro" id="IPR015943">
    <property type="entry name" value="WD40/YVTN_repeat-like_dom_sf"/>
</dbReference>
<dbReference type="InterPro" id="IPR051179">
    <property type="entry name" value="WD_repeat_multifunction"/>
</dbReference>
<keyword evidence="2" id="KW-0677">Repeat</keyword>
<organism evidence="4 5">
    <name type="scientific">Trapa incisa</name>
    <dbReference type="NCBI Taxonomy" id="236973"/>
    <lineage>
        <taxon>Eukaryota</taxon>
        <taxon>Viridiplantae</taxon>
        <taxon>Streptophyta</taxon>
        <taxon>Embryophyta</taxon>
        <taxon>Tracheophyta</taxon>
        <taxon>Spermatophyta</taxon>
        <taxon>Magnoliopsida</taxon>
        <taxon>eudicotyledons</taxon>
        <taxon>Gunneridae</taxon>
        <taxon>Pentapetalae</taxon>
        <taxon>rosids</taxon>
        <taxon>malvids</taxon>
        <taxon>Myrtales</taxon>
        <taxon>Lythraceae</taxon>
        <taxon>Trapa</taxon>
    </lineage>
</organism>
<dbReference type="PANTHER" id="PTHR19857">
    <property type="entry name" value="MITOCHONDRIAL DIVISION PROTEIN 1-RELATED"/>
    <property type="match status" value="1"/>
</dbReference>
<feature type="compositionally biased region" description="Polar residues" evidence="3">
    <location>
        <begin position="32"/>
        <end position="42"/>
    </location>
</feature>
<dbReference type="Proteomes" id="UP001345219">
    <property type="component" value="Chromosome 2"/>
</dbReference>
<keyword evidence="1" id="KW-0853">WD repeat</keyword>
<evidence type="ECO:0000256" key="1">
    <source>
        <dbReference type="ARBA" id="ARBA00022574"/>
    </source>
</evidence>
<accession>A0AAN7PU21</accession>
<evidence type="ECO:0008006" key="6">
    <source>
        <dbReference type="Google" id="ProtNLM"/>
    </source>
</evidence>
<name>A0AAN7PU21_9MYRT</name>
<dbReference type="SUPFAM" id="SSF50978">
    <property type="entry name" value="WD40 repeat-like"/>
    <property type="match status" value="1"/>
</dbReference>
<evidence type="ECO:0000256" key="2">
    <source>
        <dbReference type="ARBA" id="ARBA00022737"/>
    </source>
</evidence>
<dbReference type="InterPro" id="IPR001680">
    <property type="entry name" value="WD40_rpt"/>
</dbReference>
<dbReference type="InterPro" id="IPR036322">
    <property type="entry name" value="WD40_repeat_dom_sf"/>
</dbReference>
<reference evidence="4 5" key="1">
    <citation type="journal article" date="2023" name="Hortic Res">
        <title>Pangenome of water caltrop reveals structural variations and asymmetric subgenome divergence after allopolyploidization.</title>
        <authorList>
            <person name="Zhang X."/>
            <person name="Chen Y."/>
            <person name="Wang L."/>
            <person name="Yuan Y."/>
            <person name="Fang M."/>
            <person name="Shi L."/>
            <person name="Lu R."/>
            <person name="Comes H.P."/>
            <person name="Ma Y."/>
            <person name="Chen Y."/>
            <person name="Huang G."/>
            <person name="Zhou Y."/>
            <person name="Zheng Z."/>
            <person name="Qiu Y."/>
        </authorList>
    </citation>
    <scope>NUCLEOTIDE SEQUENCE [LARGE SCALE GENOMIC DNA]</scope>
    <source>
        <tissue evidence="4">Roots</tissue>
    </source>
</reference>